<dbReference type="Proteomes" id="UP000001235">
    <property type="component" value="Chromosome"/>
</dbReference>
<keyword evidence="2" id="KW-1185">Reference proteome</keyword>
<evidence type="ECO:0000313" key="2">
    <source>
        <dbReference type="Proteomes" id="UP000001235"/>
    </source>
</evidence>
<dbReference type="HOGENOM" id="CLU_3025753_0_0_4"/>
<organism evidence="1 2">
    <name type="scientific">Gallionella capsiferriformans (strain ES-2)</name>
    <name type="common">Gallionella ferruginea capsiferriformans (strain ES-2)</name>
    <dbReference type="NCBI Taxonomy" id="395494"/>
    <lineage>
        <taxon>Bacteria</taxon>
        <taxon>Pseudomonadati</taxon>
        <taxon>Pseudomonadota</taxon>
        <taxon>Betaproteobacteria</taxon>
        <taxon>Nitrosomonadales</taxon>
        <taxon>Gallionellaceae</taxon>
        <taxon>Gallionella</taxon>
    </lineage>
</organism>
<accession>D9SGT8</accession>
<name>D9SGT8_GALCS</name>
<gene>
    <name evidence="1" type="ordered locus">Galf_1724</name>
</gene>
<reference evidence="1 2" key="1">
    <citation type="submission" date="2010-08" db="EMBL/GenBank/DDBJ databases">
        <title>Complete sequence of Gallionella capsiferriformans ES-2.</title>
        <authorList>
            <consortium name="US DOE Joint Genome Institute"/>
            <person name="Lucas S."/>
            <person name="Copeland A."/>
            <person name="Lapidus A."/>
            <person name="Cheng J.-F."/>
            <person name="Bruce D."/>
            <person name="Goodwin L."/>
            <person name="Pitluck S."/>
            <person name="Chertkov O."/>
            <person name="Davenport K.W."/>
            <person name="Detter J.C."/>
            <person name="Han C."/>
            <person name="Tapia R."/>
            <person name="Land M."/>
            <person name="Hauser L."/>
            <person name="Chang Y.-J."/>
            <person name="Jeffries C."/>
            <person name="Kyrpides N."/>
            <person name="Ivanova N."/>
            <person name="Mikhailova N."/>
            <person name="Shelobolina E.S."/>
            <person name="Picardal F."/>
            <person name="Roden E."/>
            <person name="Emerson D."/>
            <person name="Woyke T."/>
        </authorList>
    </citation>
    <scope>NUCLEOTIDE SEQUENCE [LARGE SCALE GENOMIC DNA]</scope>
    <source>
        <strain evidence="1 2">ES-2</strain>
    </source>
</reference>
<protein>
    <submittedName>
        <fullName evidence="1">Uncharacterized protein</fullName>
    </submittedName>
</protein>
<sequence>MILYNKLSYIISTSPECRQMALTRPLAFIIAGQLADTRLYLIISRVAVSGTHHAN</sequence>
<evidence type="ECO:0000313" key="1">
    <source>
        <dbReference type="EMBL" id="ADL55735.1"/>
    </source>
</evidence>
<dbReference type="EMBL" id="CP002159">
    <property type="protein sequence ID" value="ADL55735.1"/>
    <property type="molecule type" value="Genomic_DNA"/>
</dbReference>
<dbReference type="AlphaFoldDB" id="D9SGT8"/>
<dbReference type="KEGG" id="gca:Galf_1724"/>
<proteinExistence type="predicted"/>